<dbReference type="PROSITE" id="PS51085">
    <property type="entry name" value="2FE2S_FER_2"/>
    <property type="match status" value="1"/>
</dbReference>
<dbReference type="InterPro" id="IPR001041">
    <property type="entry name" value="2Fe-2S_ferredoxin-type"/>
</dbReference>
<gene>
    <name evidence="10" type="ORF">ACFQPE_02925</name>
</gene>
<dbReference type="InterPro" id="IPR012675">
    <property type="entry name" value="Beta-grasp_dom_sf"/>
</dbReference>
<comment type="similarity">
    <text evidence="1">Belongs to the 2Fe2S plant-type ferredoxin family.</text>
</comment>
<evidence type="ECO:0000313" key="10">
    <source>
        <dbReference type="EMBL" id="MFC7315748.1"/>
    </source>
</evidence>
<evidence type="ECO:0000256" key="4">
    <source>
        <dbReference type="ARBA" id="ARBA00022723"/>
    </source>
</evidence>
<proteinExistence type="inferred from homology"/>
<comment type="caution">
    <text evidence="10">The sequence shown here is derived from an EMBL/GenBank/DDBJ whole genome shotgun (WGS) entry which is preliminary data.</text>
</comment>
<dbReference type="GO" id="GO:0046872">
    <property type="term" value="F:metal ion binding"/>
    <property type="evidence" value="ECO:0007669"/>
    <property type="project" value="UniProtKB-KW"/>
</dbReference>
<protein>
    <submittedName>
        <fullName evidence="10">2Fe-2S iron-sulfur cluster-binding protein</fullName>
    </submittedName>
</protein>
<keyword evidence="3" id="KW-0001">2Fe-2S</keyword>
<sequence>METYRITLEWNDGRTESIESEPDETVIEAAERGGVGLPFGCLTGACATCTARLLDGRVEHRREPRALKPRHREDGYVLACVAEPRSDCRLRVGSDVHGELVSNPWR</sequence>
<dbReference type="Proteomes" id="UP001596547">
    <property type="component" value="Unassembled WGS sequence"/>
</dbReference>
<keyword evidence="6" id="KW-0408">Iron</keyword>
<keyword evidence="4" id="KW-0479">Metal-binding</keyword>
<dbReference type="EMBL" id="JBHTBF010000001">
    <property type="protein sequence ID" value="MFC7315748.1"/>
    <property type="molecule type" value="Genomic_DNA"/>
</dbReference>
<evidence type="ECO:0000259" key="9">
    <source>
        <dbReference type="PROSITE" id="PS51085"/>
    </source>
</evidence>
<evidence type="ECO:0000256" key="6">
    <source>
        <dbReference type="ARBA" id="ARBA00023004"/>
    </source>
</evidence>
<dbReference type="GeneID" id="79314723"/>
<dbReference type="SUPFAM" id="SSF54292">
    <property type="entry name" value="2Fe-2S ferredoxin-like"/>
    <property type="match status" value="1"/>
</dbReference>
<keyword evidence="5" id="KW-0249">Electron transport</keyword>
<dbReference type="CDD" id="cd00207">
    <property type="entry name" value="fer2"/>
    <property type="match status" value="1"/>
</dbReference>
<dbReference type="Gene3D" id="3.10.20.30">
    <property type="match status" value="1"/>
</dbReference>
<evidence type="ECO:0000256" key="2">
    <source>
        <dbReference type="ARBA" id="ARBA00022448"/>
    </source>
</evidence>
<dbReference type="InterPro" id="IPR006058">
    <property type="entry name" value="2Fe2S_fd_BS"/>
</dbReference>
<keyword evidence="11" id="KW-1185">Reference proteome</keyword>
<evidence type="ECO:0000256" key="8">
    <source>
        <dbReference type="ARBA" id="ARBA00034078"/>
    </source>
</evidence>
<evidence type="ECO:0000256" key="1">
    <source>
        <dbReference type="ARBA" id="ARBA00007874"/>
    </source>
</evidence>
<dbReference type="AlphaFoldDB" id="A0ABD6A713"/>
<dbReference type="PANTHER" id="PTHR43112">
    <property type="entry name" value="FERREDOXIN"/>
    <property type="match status" value="1"/>
</dbReference>
<dbReference type="RefSeq" id="WP_276305150.1">
    <property type="nucleotide sequence ID" value="NZ_CP119992.1"/>
</dbReference>
<evidence type="ECO:0000256" key="7">
    <source>
        <dbReference type="ARBA" id="ARBA00023014"/>
    </source>
</evidence>
<accession>A0ABD6A713</accession>
<reference evidence="10 11" key="1">
    <citation type="journal article" date="2019" name="Int. J. Syst. Evol. Microbiol.">
        <title>The Global Catalogue of Microorganisms (GCM) 10K type strain sequencing project: providing services to taxonomists for standard genome sequencing and annotation.</title>
        <authorList>
            <consortium name="The Broad Institute Genomics Platform"/>
            <consortium name="The Broad Institute Genome Sequencing Center for Infectious Disease"/>
            <person name="Wu L."/>
            <person name="Ma J."/>
        </authorList>
    </citation>
    <scope>NUCLEOTIDE SEQUENCE [LARGE SCALE GENOMIC DNA]</scope>
    <source>
        <strain evidence="10 11">PSR21</strain>
    </source>
</reference>
<organism evidence="10 11">
    <name type="scientific">Halomarina halobia</name>
    <dbReference type="NCBI Taxonomy" id="3033386"/>
    <lineage>
        <taxon>Archaea</taxon>
        <taxon>Methanobacteriati</taxon>
        <taxon>Methanobacteriota</taxon>
        <taxon>Stenosarchaea group</taxon>
        <taxon>Halobacteria</taxon>
        <taxon>Halobacteriales</taxon>
        <taxon>Natronomonadaceae</taxon>
        <taxon>Halomarina</taxon>
    </lineage>
</organism>
<dbReference type="Pfam" id="PF00111">
    <property type="entry name" value="Fer2"/>
    <property type="match status" value="1"/>
</dbReference>
<keyword evidence="2" id="KW-0813">Transport</keyword>
<keyword evidence="7" id="KW-0411">Iron-sulfur</keyword>
<dbReference type="PANTHER" id="PTHR43112:SF3">
    <property type="entry name" value="FERREDOXIN-2, CHLOROPLASTIC"/>
    <property type="match status" value="1"/>
</dbReference>
<evidence type="ECO:0000313" key="11">
    <source>
        <dbReference type="Proteomes" id="UP001596547"/>
    </source>
</evidence>
<feature type="domain" description="2Fe-2S ferredoxin-type" evidence="9">
    <location>
        <begin position="4"/>
        <end position="96"/>
    </location>
</feature>
<dbReference type="InterPro" id="IPR036010">
    <property type="entry name" value="2Fe-2S_ferredoxin-like_sf"/>
</dbReference>
<evidence type="ECO:0000256" key="3">
    <source>
        <dbReference type="ARBA" id="ARBA00022714"/>
    </source>
</evidence>
<dbReference type="GO" id="GO:0051537">
    <property type="term" value="F:2 iron, 2 sulfur cluster binding"/>
    <property type="evidence" value="ECO:0007669"/>
    <property type="project" value="UniProtKB-KW"/>
</dbReference>
<evidence type="ECO:0000256" key="5">
    <source>
        <dbReference type="ARBA" id="ARBA00022982"/>
    </source>
</evidence>
<dbReference type="PROSITE" id="PS00197">
    <property type="entry name" value="2FE2S_FER_1"/>
    <property type="match status" value="1"/>
</dbReference>
<comment type="cofactor">
    <cofactor evidence="8">
        <name>[2Fe-2S] cluster</name>
        <dbReference type="ChEBI" id="CHEBI:190135"/>
    </cofactor>
</comment>
<name>A0ABD6A713_9EURY</name>